<dbReference type="NCBIfam" id="NF000955">
    <property type="entry name" value="PRK00099.1-1"/>
    <property type="match status" value="1"/>
</dbReference>
<dbReference type="STRING" id="1123382.SAMN02745221_01853"/>
<comment type="function">
    <text evidence="5">Forms part of the ribosomal stalk, playing a central role in the interaction of the ribosome with GTP-bound translation factors.</text>
</comment>
<dbReference type="Gene3D" id="6.10.250.290">
    <property type="match status" value="1"/>
</dbReference>
<dbReference type="Proteomes" id="UP000242329">
    <property type="component" value="Unassembled WGS sequence"/>
</dbReference>
<dbReference type="InterPro" id="IPR022973">
    <property type="entry name" value="Ribosomal_uL10_bac"/>
</dbReference>
<dbReference type="GO" id="GO:0015934">
    <property type="term" value="C:large ribosomal subunit"/>
    <property type="evidence" value="ECO:0007669"/>
    <property type="project" value="InterPro"/>
</dbReference>
<dbReference type="Pfam" id="PF00466">
    <property type="entry name" value="Ribosomal_L10"/>
    <property type="match status" value="1"/>
</dbReference>
<comment type="similarity">
    <text evidence="1 5">Belongs to the universal ribosomal protein uL10 family.</text>
</comment>
<dbReference type="InterPro" id="IPR001790">
    <property type="entry name" value="Ribosomal_uL10"/>
</dbReference>
<dbReference type="RefSeq" id="WP_073093150.1">
    <property type="nucleotide sequence ID" value="NZ_FQWY01000038.1"/>
</dbReference>
<dbReference type="EMBL" id="FQWY01000038">
    <property type="protein sequence ID" value="SHH17373.1"/>
    <property type="molecule type" value="Genomic_DNA"/>
</dbReference>
<dbReference type="PROSITE" id="PS01109">
    <property type="entry name" value="RIBOSOMAL_L10"/>
    <property type="match status" value="1"/>
</dbReference>
<reference evidence="7" key="1">
    <citation type="submission" date="2016-11" db="EMBL/GenBank/DDBJ databases">
        <authorList>
            <person name="Varghese N."/>
            <person name="Submissions S."/>
        </authorList>
    </citation>
    <scope>NUCLEOTIDE SEQUENCE [LARGE SCALE GENOMIC DNA]</scope>
    <source>
        <strain evidence="7">DSM 11003</strain>
    </source>
</reference>
<accession>A0A1M5QV01</accession>
<gene>
    <name evidence="5" type="primary">rplJ</name>
    <name evidence="6" type="ORF">SAMN02745221_01853</name>
</gene>
<dbReference type="PANTHER" id="PTHR11560">
    <property type="entry name" value="39S RIBOSOMAL PROTEIN L10, MITOCHONDRIAL"/>
    <property type="match status" value="1"/>
</dbReference>
<keyword evidence="5" id="KW-0699">rRNA-binding</keyword>
<evidence type="ECO:0000256" key="5">
    <source>
        <dbReference type="HAMAP-Rule" id="MF_00362"/>
    </source>
</evidence>
<dbReference type="InterPro" id="IPR047865">
    <property type="entry name" value="Ribosomal_uL10_bac_type"/>
</dbReference>
<dbReference type="GO" id="GO:0006412">
    <property type="term" value="P:translation"/>
    <property type="evidence" value="ECO:0007669"/>
    <property type="project" value="UniProtKB-UniRule"/>
</dbReference>
<name>A0A1M5QV01_9FIRM</name>
<dbReference type="InterPro" id="IPR043141">
    <property type="entry name" value="Ribosomal_uL10-like_sf"/>
</dbReference>
<sequence>MPKIEEKQKIVKAIEEDIKESTLVVFTDFRGLTVEEMTNLRVKLRIPGVKYKVLKNTMIRFALRNLGHEDIAEQIEGPNAVLFSKDDPVTPAKVLFDFIKETKKLEVKGGILEGKLVTADKVKALADLPPREVLVAQVLGTMQAPIQGLVTVLNANIAGLVRALDQIREQKAAS</sequence>
<keyword evidence="5" id="KW-0694">RNA-binding</keyword>
<proteinExistence type="inferred from homology"/>
<comment type="subunit">
    <text evidence="5">Part of the ribosomal stalk of the 50S ribosomal subunit. The N-terminus interacts with L11 and the large rRNA to form the base of the stalk. The C-terminus forms an elongated spine to which L12 dimers bind in a sequential fashion forming a multimeric L10(L12)X complex.</text>
</comment>
<dbReference type="HAMAP" id="MF_00362">
    <property type="entry name" value="Ribosomal_uL10"/>
    <property type="match status" value="1"/>
</dbReference>
<dbReference type="OrthoDB" id="9808307at2"/>
<keyword evidence="3 5" id="KW-0687">Ribonucleoprotein</keyword>
<evidence type="ECO:0000313" key="7">
    <source>
        <dbReference type="Proteomes" id="UP000242329"/>
    </source>
</evidence>
<dbReference type="SUPFAM" id="SSF160369">
    <property type="entry name" value="Ribosomal protein L10-like"/>
    <property type="match status" value="1"/>
</dbReference>
<dbReference type="CDD" id="cd05797">
    <property type="entry name" value="Ribosomal_L10"/>
    <property type="match status" value="1"/>
</dbReference>
<keyword evidence="2 5" id="KW-0689">Ribosomal protein</keyword>
<evidence type="ECO:0000313" key="6">
    <source>
        <dbReference type="EMBL" id="SHH17373.1"/>
    </source>
</evidence>
<dbReference type="Gene3D" id="3.30.70.1730">
    <property type="match status" value="1"/>
</dbReference>
<dbReference type="GO" id="GO:0003735">
    <property type="term" value="F:structural constituent of ribosome"/>
    <property type="evidence" value="ECO:0007669"/>
    <property type="project" value="InterPro"/>
</dbReference>
<dbReference type="InterPro" id="IPR002363">
    <property type="entry name" value="Ribosomal_uL10_CS_bac"/>
</dbReference>
<organism evidence="6 7">
    <name type="scientific">Thermosyntropha lipolytica DSM 11003</name>
    <dbReference type="NCBI Taxonomy" id="1123382"/>
    <lineage>
        <taxon>Bacteria</taxon>
        <taxon>Bacillati</taxon>
        <taxon>Bacillota</taxon>
        <taxon>Clostridia</taxon>
        <taxon>Eubacteriales</taxon>
        <taxon>Syntrophomonadaceae</taxon>
        <taxon>Thermosyntropha</taxon>
    </lineage>
</organism>
<keyword evidence="7" id="KW-1185">Reference proteome</keyword>
<evidence type="ECO:0000256" key="1">
    <source>
        <dbReference type="ARBA" id="ARBA00008889"/>
    </source>
</evidence>
<dbReference type="GO" id="GO:0070180">
    <property type="term" value="F:large ribosomal subunit rRNA binding"/>
    <property type="evidence" value="ECO:0007669"/>
    <property type="project" value="UniProtKB-UniRule"/>
</dbReference>
<evidence type="ECO:0000256" key="2">
    <source>
        <dbReference type="ARBA" id="ARBA00022980"/>
    </source>
</evidence>
<evidence type="ECO:0000256" key="3">
    <source>
        <dbReference type="ARBA" id="ARBA00023274"/>
    </source>
</evidence>
<evidence type="ECO:0000256" key="4">
    <source>
        <dbReference type="ARBA" id="ARBA00035202"/>
    </source>
</evidence>
<protein>
    <recommendedName>
        <fullName evidence="4 5">Large ribosomal subunit protein uL10</fullName>
    </recommendedName>
</protein>
<dbReference type="AlphaFoldDB" id="A0A1M5QV01"/>